<comment type="caution">
    <text evidence="5">The sequence shown here is derived from an EMBL/GenBank/DDBJ whole genome shotgun (WGS) entry which is preliminary data.</text>
</comment>
<dbReference type="InterPro" id="IPR020449">
    <property type="entry name" value="Tscrpt_reg_AraC-type_HTH"/>
</dbReference>
<dbReference type="Pfam" id="PF12625">
    <property type="entry name" value="Arabinose_bd"/>
    <property type="match status" value="1"/>
</dbReference>
<sequence>MAEEKGVRRTDLLAASGIRNAQLSHPENLVTGDQFAELCRQALSRTGDPGLGLEFGLRLKFTTHGAMSQAAVSCDTLGQAIQVLMKYLHIRFAFLSMELSIEDDEAVVDLDILHDMPELYRFNLEVFLAALLDVSNLLVGPRLFEGSSCRVKYSRPEGVALYTTLFGEDIFFNSGVNQLRFHKSCLELPMLLANPVARRVAEAECEEQSRKLRASSSVAQQVLQLLESIRDGRLMGLEEVAAKLRVSSRTLRRQLATEGARFQDLQDKVRHHRALDLMRDNGQMSIDEIAERLGYSDPSNFSRAFKKWEGVSPSAWRNLHVDPPV</sequence>
<dbReference type="PANTHER" id="PTHR47894:SF1">
    <property type="entry name" value="HTH-TYPE TRANSCRIPTIONAL REGULATOR VQSM"/>
    <property type="match status" value="1"/>
</dbReference>
<proteinExistence type="predicted"/>
<feature type="domain" description="HTH araC/xylS-type" evidence="4">
    <location>
        <begin position="220"/>
        <end position="319"/>
    </location>
</feature>
<dbReference type="InterPro" id="IPR009057">
    <property type="entry name" value="Homeodomain-like_sf"/>
</dbReference>
<dbReference type="AlphaFoldDB" id="A0A3M2RBB0"/>
<dbReference type="SUPFAM" id="SSF46689">
    <property type="entry name" value="Homeodomain-like"/>
    <property type="match status" value="1"/>
</dbReference>
<dbReference type="PRINTS" id="PR00032">
    <property type="entry name" value="HTHARAC"/>
</dbReference>
<accession>A0A3M2RBB0</accession>
<dbReference type="PROSITE" id="PS01124">
    <property type="entry name" value="HTH_ARAC_FAMILY_2"/>
    <property type="match status" value="1"/>
</dbReference>
<dbReference type="EMBL" id="QMDL01000003">
    <property type="protein sequence ID" value="RMJ02577.1"/>
    <property type="molecule type" value="Genomic_DNA"/>
</dbReference>
<organism evidence="5 6">
    <name type="scientific">Marinobacter litoralis</name>
    <dbReference type="NCBI Taxonomy" id="187981"/>
    <lineage>
        <taxon>Bacteria</taxon>
        <taxon>Pseudomonadati</taxon>
        <taxon>Pseudomonadota</taxon>
        <taxon>Gammaproteobacteria</taxon>
        <taxon>Pseudomonadales</taxon>
        <taxon>Marinobacteraceae</taxon>
        <taxon>Marinobacter</taxon>
    </lineage>
</organism>
<keyword evidence="2" id="KW-0238">DNA-binding</keyword>
<evidence type="ECO:0000256" key="2">
    <source>
        <dbReference type="ARBA" id="ARBA00023125"/>
    </source>
</evidence>
<dbReference type="Proteomes" id="UP000265903">
    <property type="component" value="Unassembled WGS sequence"/>
</dbReference>
<reference evidence="5 6" key="1">
    <citation type="submission" date="2018-08" db="EMBL/GenBank/DDBJ databases">
        <title>Whole Genome Sequence of the Moderate Halophilic Marine Bacterium Marinobacter litoralis Sw-45.</title>
        <authorList>
            <person name="Musa H."/>
        </authorList>
    </citation>
    <scope>NUCLEOTIDE SEQUENCE [LARGE SCALE GENOMIC DNA]</scope>
    <source>
        <strain evidence="5 6">Sw-45</strain>
    </source>
</reference>
<keyword evidence="6" id="KW-1185">Reference proteome</keyword>
<dbReference type="SMART" id="SM00342">
    <property type="entry name" value="HTH_ARAC"/>
    <property type="match status" value="1"/>
</dbReference>
<dbReference type="GO" id="GO:0000976">
    <property type="term" value="F:transcription cis-regulatory region binding"/>
    <property type="evidence" value="ECO:0007669"/>
    <property type="project" value="TreeGrafter"/>
</dbReference>
<evidence type="ECO:0000313" key="6">
    <source>
        <dbReference type="Proteomes" id="UP000265903"/>
    </source>
</evidence>
<keyword evidence="3" id="KW-0804">Transcription</keyword>
<dbReference type="InterPro" id="IPR032687">
    <property type="entry name" value="AraC-type_N"/>
</dbReference>
<evidence type="ECO:0000256" key="3">
    <source>
        <dbReference type="ARBA" id="ARBA00023163"/>
    </source>
</evidence>
<evidence type="ECO:0000259" key="4">
    <source>
        <dbReference type="PROSITE" id="PS01124"/>
    </source>
</evidence>
<evidence type="ECO:0000313" key="5">
    <source>
        <dbReference type="EMBL" id="RMJ02577.1"/>
    </source>
</evidence>
<dbReference type="GO" id="GO:0003700">
    <property type="term" value="F:DNA-binding transcription factor activity"/>
    <property type="evidence" value="ECO:0007669"/>
    <property type="project" value="InterPro"/>
</dbReference>
<name>A0A3M2RBB0_9GAMM</name>
<evidence type="ECO:0000256" key="1">
    <source>
        <dbReference type="ARBA" id="ARBA00023015"/>
    </source>
</evidence>
<gene>
    <name evidence="5" type="primary">virS_6</name>
    <name evidence="5" type="ORF">DOQ08_02040</name>
</gene>
<protein>
    <submittedName>
        <fullName evidence="5">HTH-type transcriptional regulator VirS</fullName>
    </submittedName>
</protein>
<dbReference type="PANTHER" id="PTHR47894">
    <property type="entry name" value="HTH-TYPE TRANSCRIPTIONAL REGULATOR GADX"/>
    <property type="match status" value="1"/>
</dbReference>
<dbReference type="InterPro" id="IPR018060">
    <property type="entry name" value="HTH_AraC"/>
</dbReference>
<keyword evidence="1" id="KW-0805">Transcription regulation</keyword>
<dbReference type="RefSeq" id="WP_227537593.1">
    <property type="nucleotide sequence ID" value="NZ_QMDL01000003.1"/>
</dbReference>
<dbReference type="Gene3D" id="1.10.10.60">
    <property type="entry name" value="Homeodomain-like"/>
    <property type="match status" value="1"/>
</dbReference>
<dbReference type="Pfam" id="PF12833">
    <property type="entry name" value="HTH_18"/>
    <property type="match status" value="1"/>
</dbReference>
<dbReference type="GO" id="GO:0005829">
    <property type="term" value="C:cytosol"/>
    <property type="evidence" value="ECO:0007669"/>
    <property type="project" value="TreeGrafter"/>
</dbReference>